<keyword evidence="1" id="KW-0472">Membrane</keyword>
<reference evidence="2 3" key="1">
    <citation type="submission" date="2018-05" db="EMBL/GenBank/DDBJ databases">
        <title>Genomic Encyclopedia of Type Strains, Phase IV (KMG-IV): sequencing the most valuable type-strain genomes for metagenomic binning, comparative biology and taxonomic classification.</title>
        <authorList>
            <person name="Goeker M."/>
        </authorList>
    </citation>
    <scope>NUCLEOTIDE SEQUENCE [LARGE SCALE GENOMIC DNA]</scope>
    <source>
        <strain evidence="2 3">DSM 16791</strain>
    </source>
</reference>
<evidence type="ECO:0000313" key="3">
    <source>
        <dbReference type="Proteomes" id="UP000246352"/>
    </source>
</evidence>
<sequence>MSRRRGRAVPLVTAMAALAIAGIVIQAYLAGLAIFGAAFGLAMHRMLGGLVAIPILGLLSATLHPSGGTGWRGPARLLGVLYFVQLGLVAAGTAAGVSWIAALHPANALAMLLVAVEILRRNAALPSARATDTRN</sequence>
<proteinExistence type="predicted"/>
<evidence type="ECO:0000256" key="1">
    <source>
        <dbReference type="SAM" id="Phobius"/>
    </source>
</evidence>
<dbReference type="Pfam" id="PF19728">
    <property type="entry name" value="DUF6220"/>
    <property type="match status" value="1"/>
</dbReference>
<comment type="caution">
    <text evidence="2">The sequence shown here is derived from an EMBL/GenBank/DDBJ whole genome shotgun (WGS) entry which is preliminary data.</text>
</comment>
<dbReference type="AlphaFoldDB" id="A0A317PJ67"/>
<gene>
    <name evidence="2" type="ORF">DFR52_106170</name>
</gene>
<dbReference type="EMBL" id="QGTR01000006">
    <property type="protein sequence ID" value="PWV97647.1"/>
    <property type="molecule type" value="Genomic_DNA"/>
</dbReference>
<accession>A0A317PJ67</accession>
<keyword evidence="3" id="KW-1185">Reference proteome</keyword>
<dbReference type="Proteomes" id="UP000246352">
    <property type="component" value="Unassembled WGS sequence"/>
</dbReference>
<feature type="transmembrane region" description="Helical" evidence="1">
    <location>
        <begin position="46"/>
        <end position="63"/>
    </location>
</feature>
<organism evidence="2 3">
    <name type="scientific">Hoeflea marina</name>
    <dbReference type="NCBI Taxonomy" id="274592"/>
    <lineage>
        <taxon>Bacteria</taxon>
        <taxon>Pseudomonadati</taxon>
        <taxon>Pseudomonadota</taxon>
        <taxon>Alphaproteobacteria</taxon>
        <taxon>Hyphomicrobiales</taxon>
        <taxon>Rhizobiaceae</taxon>
        <taxon>Hoeflea</taxon>
    </lineage>
</organism>
<keyword evidence="1" id="KW-1133">Transmembrane helix</keyword>
<feature type="transmembrane region" description="Helical" evidence="1">
    <location>
        <begin position="12"/>
        <end position="40"/>
    </location>
</feature>
<keyword evidence="1" id="KW-0812">Transmembrane</keyword>
<protein>
    <submittedName>
        <fullName evidence="2">Uncharacterized protein</fullName>
    </submittedName>
</protein>
<evidence type="ECO:0000313" key="2">
    <source>
        <dbReference type="EMBL" id="PWV97647.1"/>
    </source>
</evidence>
<feature type="transmembrane region" description="Helical" evidence="1">
    <location>
        <begin position="75"/>
        <end position="93"/>
    </location>
</feature>
<name>A0A317PJ67_9HYPH</name>
<dbReference type="InterPro" id="IPR046192">
    <property type="entry name" value="DUF6220"/>
</dbReference>